<sequence length="298" mass="34428">MNLNQLRYFKSIVETGSFQRAANILKVSQPSVSNAIIKLEAELNTQLFDRTNRDLQVTPQGMDFYYYVNESLATLDSGAKQIHVHSTKNTKLNLGFFFSIGSQFIPQMISEYWKHYPDDQFKFIQKSSYNLQNALINRDCDAVVCSLPAKQNPHYIYTPILRQNFVVAVSTQHRLARRHRISLNELDGETLLTFPLQSIARQYINNLLIAEHISPKQTIDFEEDRTILGFVAKNIGYAILPKTEVTTFPGIKALTLSEIIPFQNIYLGYPNETDHNPGLRRFVEFTKQYCQKHYDEFS</sequence>
<name>A0A0R1W2N4_9LACO</name>
<dbReference type="Pfam" id="PF00126">
    <property type="entry name" value="HTH_1"/>
    <property type="match status" value="1"/>
</dbReference>
<protein>
    <submittedName>
        <fullName evidence="6">LysR family transcriptional regulator</fullName>
    </submittedName>
</protein>
<dbReference type="InterPro" id="IPR036388">
    <property type="entry name" value="WH-like_DNA-bd_sf"/>
</dbReference>
<accession>A0A0R1W2N4</accession>
<comment type="similarity">
    <text evidence="1">Belongs to the LysR transcriptional regulatory family.</text>
</comment>
<dbReference type="SUPFAM" id="SSF53850">
    <property type="entry name" value="Periplasmic binding protein-like II"/>
    <property type="match status" value="1"/>
</dbReference>
<dbReference type="Gene3D" id="3.40.190.290">
    <property type="match status" value="1"/>
</dbReference>
<dbReference type="RefSeq" id="WP_010622671.1">
    <property type="nucleotide sequence ID" value="NZ_AZGF01000014.1"/>
</dbReference>
<evidence type="ECO:0000256" key="4">
    <source>
        <dbReference type="ARBA" id="ARBA00023163"/>
    </source>
</evidence>
<dbReference type="PANTHER" id="PTHR30346:SF28">
    <property type="entry name" value="HTH-TYPE TRANSCRIPTIONAL REGULATOR CYNR"/>
    <property type="match status" value="1"/>
</dbReference>
<organism evidence="6 7">
    <name type="scientific">Paucilactobacillus suebicus DSM 5007 = KCTC 3549</name>
    <dbReference type="NCBI Taxonomy" id="1423807"/>
    <lineage>
        <taxon>Bacteria</taxon>
        <taxon>Bacillati</taxon>
        <taxon>Bacillota</taxon>
        <taxon>Bacilli</taxon>
        <taxon>Lactobacillales</taxon>
        <taxon>Lactobacillaceae</taxon>
        <taxon>Paucilactobacillus</taxon>
    </lineage>
</organism>
<evidence type="ECO:0000313" key="7">
    <source>
        <dbReference type="Proteomes" id="UP000051820"/>
    </source>
</evidence>
<evidence type="ECO:0000259" key="5">
    <source>
        <dbReference type="PROSITE" id="PS50931"/>
    </source>
</evidence>
<dbReference type="GO" id="GO:0032993">
    <property type="term" value="C:protein-DNA complex"/>
    <property type="evidence" value="ECO:0007669"/>
    <property type="project" value="TreeGrafter"/>
</dbReference>
<comment type="caution">
    <text evidence="6">The sequence shown here is derived from an EMBL/GenBank/DDBJ whole genome shotgun (WGS) entry which is preliminary data.</text>
</comment>
<dbReference type="EMBL" id="AZGF01000014">
    <property type="protein sequence ID" value="KRM11829.1"/>
    <property type="molecule type" value="Genomic_DNA"/>
</dbReference>
<dbReference type="OrthoDB" id="9803735at2"/>
<gene>
    <name evidence="6" type="ORF">FD16_GL000500</name>
</gene>
<dbReference type="PANTHER" id="PTHR30346">
    <property type="entry name" value="TRANSCRIPTIONAL DUAL REGULATOR HCAR-RELATED"/>
    <property type="match status" value="1"/>
</dbReference>
<dbReference type="Gene3D" id="1.10.10.10">
    <property type="entry name" value="Winged helix-like DNA-binding domain superfamily/Winged helix DNA-binding domain"/>
    <property type="match status" value="1"/>
</dbReference>
<dbReference type="SUPFAM" id="SSF46785">
    <property type="entry name" value="Winged helix' DNA-binding domain"/>
    <property type="match status" value="1"/>
</dbReference>
<dbReference type="PROSITE" id="PS50931">
    <property type="entry name" value="HTH_LYSR"/>
    <property type="match status" value="1"/>
</dbReference>
<keyword evidence="2" id="KW-0805">Transcription regulation</keyword>
<reference evidence="6 7" key="1">
    <citation type="journal article" date="2015" name="Genome Announc.">
        <title>Expanding the biotechnology potential of lactobacilli through comparative genomics of 213 strains and associated genera.</title>
        <authorList>
            <person name="Sun Z."/>
            <person name="Harris H.M."/>
            <person name="McCann A."/>
            <person name="Guo C."/>
            <person name="Argimon S."/>
            <person name="Zhang W."/>
            <person name="Yang X."/>
            <person name="Jeffery I.B."/>
            <person name="Cooney J.C."/>
            <person name="Kagawa T.F."/>
            <person name="Liu W."/>
            <person name="Song Y."/>
            <person name="Salvetti E."/>
            <person name="Wrobel A."/>
            <person name="Rasinkangas P."/>
            <person name="Parkhill J."/>
            <person name="Rea M.C."/>
            <person name="O'Sullivan O."/>
            <person name="Ritari J."/>
            <person name="Douillard F.P."/>
            <person name="Paul Ross R."/>
            <person name="Yang R."/>
            <person name="Briner A.E."/>
            <person name="Felis G.E."/>
            <person name="de Vos W.M."/>
            <person name="Barrangou R."/>
            <person name="Klaenhammer T.R."/>
            <person name="Caufield P.W."/>
            <person name="Cui Y."/>
            <person name="Zhang H."/>
            <person name="O'Toole P.W."/>
        </authorList>
    </citation>
    <scope>NUCLEOTIDE SEQUENCE [LARGE SCALE GENOMIC DNA]</scope>
    <source>
        <strain evidence="6 7">DSM 5007</strain>
    </source>
</reference>
<feature type="domain" description="HTH lysR-type" evidence="5">
    <location>
        <begin position="1"/>
        <end position="58"/>
    </location>
</feature>
<evidence type="ECO:0000313" key="6">
    <source>
        <dbReference type="EMBL" id="KRM11829.1"/>
    </source>
</evidence>
<evidence type="ECO:0000256" key="2">
    <source>
        <dbReference type="ARBA" id="ARBA00023015"/>
    </source>
</evidence>
<dbReference type="PATRIC" id="fig|1423807.3.peg.508"/>
<dbReference type="AlphaFoldDB" id="A0A0R1W2N4"/>
<dbReference type="STRING" id="1423807.FD16_GL000500"/>
<dbReference type="Pfam" id="PF03466">
    <property type="entry name" value="LysR_substrate"/>
    <property type="match status" value="1"/>
</dbReference>
<dbReference type="GO" id="GO:0003700">
    <property type="term" value="F:DNA-binding transcription factor activity"/>
    <property type="evidence" value="ECO:0007669"/>
    <property type="project" value="InterPro"/>
</dbReference>
<evidence type="ECO:0000256" key="1">
    <source>
        <dbReference type="ARBA" id="ARBA00009437"/>
    </source>
</evidence>
<dbReference type="InterPro" id="IPR036390">
    <property type="entry name" value="WH_DNA-bd_sf"/>
</dbReference>
<dbReference type="FunFam" id="1.10.10.10:FF:000001">
    <property type="entry name" value="LysR family transcriptional regulator"/>
    <property type="match status" value="1"/>
</dbReference>
<dbReference type="InterPro" id="IPR000847">
    <property type="entry name" value="LysR_HTH_N"/>
</dbReference>
<dbReference type="Proteomes" id="UP000051820">
    <property type="component" value="Unassembled WGS sequence"/>
</dbReference>
<dbReference type="PRINTS" id="PR00039">
    <property type="entry name" value="HTHLYSR"/>
</dbReference>
<evidence type="ECO:0000256" key="3">
    <source>
        <dbReference type="ARBA" id="ARBA00023125"/>
    </source>
</evidence>
<dbReference type="InterPro" id="IPR005119">
    <property type="entry name" value="LysR_subst-bd"/>
</dbReference>
<dbReference type="GO" id="GO:0003677">
    <property type="term" value="F:DNA binding"/>
    <property type="evidence" value="ECO:0007669"/>
    <property type="project" value="UniProtKB-KW"/>
</dbReference>
<keyword evidence="4" id="KW-0804">Transcription</keyword>
<dbReference type="eggNOG" id="COG0583">
    <property type="taxonomic scope" value="Bacteria"/>
</dbReference>
<proteinExistence type="inferred from homology"/>
<keyword evidence="7" id="KW-1185">Reference proteome</keyword>
<keyword evidence="3" id="KW-0238">DNA-binding</keyword>